<evidence type="ECO:0000313" key="2">
    <source>
        <dbReference type="EMBL" id="KRT93774.1"/>
    </source>
</evidence>
<dbReference type="Proteomes" id="UP000036168">
    <property type="component" value="Unassembled WGS sequence"/>
</dbReference>
<reference evidence="2" key="2">
    <citation type="submission" date="2015-10" db="EMBL/GenBank/DDBJ databases">
        <authorList>
            <person name="Gilbert D.G."/>
        </authorList>
    </citation>
    <scope>NUCLEOTIDE SEQUENCE</scope>
    <source>
        <strain evidence="2">GO-13</strain>
    </source>
</reference>
<keyword evidence="5" id="KW-1185">Reference proteome</keyword>
<evidence type="ECO:0000256" key="1">
    <source>
        <dbReference type="SAM" id="Coils"/>
    </source>
</evidence>
<comment type="caution">
    <text evidence="2">The sequence shown here is derived from an EMBL/GenBank/DDBJ whole genome shotgun (WGS) entry which is preliminary data.</text>
</comment>
<evidence type="ECO:0000313" key="4">
    <source>
        <dbReference type="Proteomes" id="UP000036168"/>
    </source>
</evidence>
<gene>
    <name evidence="2" type="ORF">AB447_216835</name>
    <name evidence="3" type="ORF">P8828_21555</name>
</gene>
<dbReference type="RefSeq" id="WP_048354030.1">
    <property type="nucleotide sequence ID" value="NZ_CP023481.1"/>
</dbReference>
<protein>
    <submittedName>
        <fullName evidence="2">Uncharacterized protein</fullName>
    </submittedName>
</protein>
<name>A0A0T6BQ84_9BACI</name>
<reference evidence="2 4" key="1">
    <citation type="journal article" date="2015" name="Int. J. Syst. Evol. Microbiol.">
        <title>Bacillus glycinifermentans sp. nov., isolated from fermented soybean paste.</title>
        <authorList>
            <person name="Kim S.J."/>
            <person name="Dunlap C.A."/>
            <person name="Kwon S.W."/>
            <person name="Rooney A.P."/>
        </authorList>
    </citation>
    <scope>NUCLEOTIDE SEQUENCE [LARGE SCALE GENOMIC DNA]</scope>
    <source>
        <strain evidence="2 4">GO-13</strain>
    </source>
</reference>
<reference evidence="3 5" key="3">
    <citation type="submission" date="2023-03" db="EMBL/GenBank/DDBJ databases">
        <title>Agriculturally important microbes genome sequencing.</title>
        <authorList>
            <person name="Dunlap C."/>
        </authorList>
    </citation>
    <scope>NUCLEOTIDE SEQUENCE [LARGE SCALE GENOMIC DNA]</scope>
    <source>
        <strain evidence="3 5">CBP-3203</strain>
    </source>
</reference>
<dbReference type="EMBL" id="JARRTL010000030">
    <property type="protein sequence ID" value="MEC0487343.1"/>
    <property type="molecule type" value="Genomic_DNA"/>
</dbReference>
<keyword evidence="1" id="KW-0175">Coiled coil</keyword>
<dbReference type="STRING" id="1664069.BGLY_1952"/>
<evidence type="ECO:0000313" key="5">
    <source>
        <dbReference type="Proteomes" id="UP001341297"/>
    </source>
</evidence>
<dbReference type="Proteomes" id="UP001341297">
    <property type="component" value="Unassembled WGS sequence"/>
</dbReference>
<dbReference type="OrthoDB" id="2329786at2"/>
<accession>A0A0T6BQ84</accession>
<dbReference type="EMBL" id="LECW02000016">
    <property type="protein sequence ID" value="KRT93774.1"/>
    <property type="molecule type" value="Genomic_DNA"/>
</dbReference>
<dbReference type="AlphaFoldDB" id="A0A0T6BQ84"/>
<organism evidence="2 4">
    <name type="scientific">Bacillus glycinifermentans</name>
    <dbReference type="NCBI Taxonomy" id="1664069"/>
    <lineage>
        <taxon>Bacteria</taxon>
        <taxon>Bacillati</taxon>
        <taxon>Bacillota</taxon>
        <taxon>Bacilli</taxon>
        <taxon>Bacillales</taxon>
        <taxon>Bacillaceae</taxon>
        <taxon>Bacillus</taxon>
    </lineage>
</organism>
<sequence length="479" mass="55312">MTKEQKKKIFQLQLNEIKKTDDPTKLPCTFIIFDFETSHNNTVISKEVALDASPTIINKPIVAKYHEVEGINTATDALGSHEAYLGTDKHGELEVKTDTTPIGVFTSEGYIMEIDTAEGKKEVLAADAVLWSSRFSDACELLLEWYSRGININTSCEILYSNYSVKDGIEYIETPIYLEGHAILNSEKRGEYDVVLPAYDSSRLVSFNEMQKFEKLVAQAAIQEKQKEGEKVDKFKKVFELSHSDIRSLIYNQLDPTLESNEESYIADVYDTYFIVNIYSWSEDNSYDKYYKVNYTKNGDTLTIDLDSKTEVFLKRNWEEVVPEDIQSQLNEKNKKISELSEQFNEIKESKAKLEEQFNAASEKLVQLNSAVEELKPFKEKHEKAEFEKRIQEKKEFYKSKFEALNAEEKFETEEVQNLILASAKENEETDKAVLQLNSMLVDLVDHATDQDRIFIREMSSKREKLLKDDDSFESRYSS</sequence>
<feature type="coiled-coil region" evidence="1">
    <location>
        <begin position="330"/>
        <end position="408"/>
    </location>
</feature>
<evidence type="ECO:0000313" key="3">
    <source>
        <dbReference type="EMBL" id="MEC0487343.1"/>
    </source>
</evidence>
<proteinExistence type="predicted"/>